<reference evidence="6" key="1">
    <citation type="submission" date="2020-12" db="EMBL/GenBank/DDBJ databases">
        <title>Methylobrevis albus sp. nov., isolated from fresh water lack sediment.</title>
        <authorList>
            <person name="Zou Q."/>
        </authorList>
    </citation>
    <scope>NUCLEOTIDE SEQUENCE</scope>
    <source>
        <strain evidence="6">L22</strain>
    </source>
</reference>
<dbReference type="RefSeq" id="WP_197309449.1">
    <property type="nucleotide sequence ID" value="NZ_JADZLT010000036.1"/>
</dbReference>
<proteinExistence type="predicted"/>
<evidence type="ECO:0000256" key="4">
    <source>
        <dbReference type="SAM" id="MobiDB-lite"/>
    </source>
</evidence>
<dbReference type="Gene3D" id="1.10.10.60">
    <property type="entry name" value="Homeodomain-like"/>
    <property type="match status" value="1"/>
</dbReference>
<dbReference type="InterPro" id="IPR050204">
    <property type="entry name" value="AraC_XylS_family_regulators"/>
</dbReference>
<feature type="compositionally biased region" description="Pro residues" evidence="4">
    <location>
        <begin position="1"/>
        <end position="13"/>
    </location>
</feature>
<dbReference type="InterPro" id="IPR018060">
    <property type="entry name" value="HTH_AraC"/>
</dbReference>
<keyword evidence="2" id="KW-0238">DNA-binding</keyword>
<protein>
    <submittedName>
        <fullName evidence="6">Helix-turn-helix transcriptional regulator</fullName>
    </submittedName>
</protein>
<dbReference type="GO" id="GO:0043565">
    <property type="term" value="F:sequence-specific DNA binding"/>
    <property type="evidence" value="ECO:0007669"/>
    <property type="project" value="InterPro"/>
</dbReference>
<keyword evidence="7" id="KW-1185">Reference proteome</keyword>
<gene>
    <name evidence="6" type="ORF">I5731_00820</name>
</gene>
<organism evidence="6 7">
    <name type="scientific">Methylobrevis albus</name>
    <dbReference type="NCBI Taxonomy" id="2793297"/>
    <lineage>
        <taxon>Bacteria</taxon>
        <taxon>Pseudomonadati</taxon>
        <taxon>Pseudomonadota</taxon>
        <taxon>Alphaproteobacteria</taxon>
        <taxon>Hyphomicrobiales</taxon>
        <taxon>Pleomorphomonadaceae</taxon>
        <taxon>Methylobrevis</taxon>
    </lineage>
</organism>
<evidence type="ECO:0000256" key="2">
    <source>
        <dbReference type="ARBA" id="ARBA00023125"/>
    </source>
</evidence>
<comment type="caution">
    <text evidence="6">The sequence shown here is derived from an EMBL/GenBank/DDBJ whole genome shotgun (WGS) entry which is preliminary data.</text>
</comment>
<dbReference type="Proteomes" id="UP000631694">
    <property type="component" value="Unassembled WGS sequence"/>
</dbReference>
<sequence length="273" mass="28777">MNEPAAQPPPGPARPGQAHPEPAHSAAGPLWSVEPGRTLFVGPLVYNAPHQHGAAVYLSSLGGAFGLGLSGRWIACEAAMIPAGRVHELRLDGEPVMVLYAEPGAGGAELLASLVSQGEDHDGVLVGRSSTRLLARELHERADGPRFAAAALDGLLAFAGERSRRTICARVAAAARALDRAEHVPGVEHLARAANLSPSRLQHLFKQEIGVSLRRYRTWSRMRRAIAEIVAGANFTTAAHAAGFADQPHFARDFRATFGAPASVSLTRPRSGG</sequence>
<dbReference type="Pfam" id="PF12833">
    <property type="entry name" value="HTH_18"/>
    <property type="match status" value="1"/>
</dbReference>
<feature type="domain" description="HTH araC/xylS-type" evidence="5">
    <location>
        <begin position="187"/>
        <end position="268"/>
    </location>
</feature>
<dbReference type="SMART" id="SM00342">
    <property type="entry name" value="HTH_ARAC"/>
    <property type="match status" value="1"/>
</dbReference>
<feature type="region of interest" description="Disordered" evidence="4">
    <location>
        <begin position="1"/>
        <end position="29"/>
    </location>
</feature>
<evidence type="ECO:0000259" key="5">
    <source>
        <dbReference type="PROSITE" id="PS01124"/>
    </source>
</evidence>
<dbReference type="PROSITE" id="PS01124">
    <property type="entry name" value="HTH_ARAC_FAMILY_2"/>
    <property type="match status" value="1"/>
</dbReference>
<dbReference type="AlphaFoldDB" id="A0A931MY50"/>
<name>A0A931MY50_9HYPH</name>
<dbReference type="GO" id="GO:0003700">
    <property type="term" value="F:DNA-binding transcription factor activity"/>
    <property type="evidence" value="ECO:0007669"/>
    <property type="project" value="InterPro"/>
</dbReference>
<evidence type="ECO:0000313" key="6">
    <source>
        <dbReference type="EMBL" id="MBH0236351.1"/>
    </source>
</evidence>
<dbReference type="EMBL" id="JADZLT010000036">
    <property type="protein sequence ID" value="MBH0236351.1"/>
    <property type="molecule type" value="Genomic_DNA"/>
</dbReference>
<evidence type="ECO:0000313" key="7">
    <source>
        <dbReference type="Proteomes" id="UP000631694"/>
    </source>
</evidence>
<accession>A0A931MY50</accession>
<dbReference type="InterPro" id="IPR018062">
    <property type="entry name" value="HTH_AraC-typ_CS"/>
</dbReference>
<evidence type="ECO:0000256" key="1">
    <source>
        <dbReference type="ARBA" id="ARBA00023015"/>
    </source>
</evidence>
<dbReference type="PANTHER" id="PTHR46796">
    <property type="entry name" value="HTH-TYPE TRANSCRIPTIONAL ACTIVATOR RHAS-RELATED"/>
    <property type="match status" value="1"/>
</dbReference>
<keyword evidence="3" id="KW-0804">Transcription</keyword>
<keyword evidence="1" id="KW-0805">Transcription regulation</keyword>
<dbReference type="PROSITE" id="PS00041">
    <property type="entry name" value="HTH_ARAC_FAMILY_1"/>
    <property type="match status" value="1"/>
</dbReference>
<evidence type="ECO:0000256" key="3">
    <source>
        <dbReference type="ARBA" id="ARBA00023163"/>
    </source>
</evidence>